<dbReference type="EMBL" id="JARFPK010000040">
    <property type="protein sequence ID" value="MDF0591426.1"/>
    <property type="molecule type" value="Genomic_DNA"/>
</dbReference>
<name>A0ABT5X9S5_9EURY</name>
<proteinExistence type="predicted"/>
<sequence length="45" mass="5427">MSEEEKKEELIREEDEYGNVLVYPAWSKKNAPKEGKERWDVPIYL</sequence>
<organism evidence="1 2">
    <name type="scientific">Candidatus Methanocrinis natronophilus</name>
    <dbReference type="NCBI Taxonomy" id="3033396"/>
    <lineage>
        <taxon>Archaea</taxon>
        <taxon>Methanobacteriati</taxon>
        <taxon>Methanobacteriota</taxon>
        <taxon>Stenosarchaea group</taxon>
        <taxon>Methanomicrobia</taxon>
        <taxon>Methanotrichales</taxon>
        <taxon>Methanotrichaceae</taxon>
        <taxon>Methanocrinis</taxon>
    </lineage>
</organism>
<evidence type="ECO:0000313" key="1">
    <source>
        <dbReference type="EMBL" id="MDF0591426.1"/>
    </source>
</evidence>
<comment type="caution">
    <text evidence="1">The sequence shown here is derived from an EMBL/GenBank/DDBJ whole genome shotgun (WGS) entry which is preliminary data.</text>
</comment>
<evidence type="ECO:0000313" key="2">
    <source>
        <dbReference type="Proteomes" id="UP001220010"/>
    </source>
</evidence>
<gene>
    <name evidence="1" type="ORF">P0O15_09670</name>
</gene>
<dbReference type="RefSeq" id="WP_316967159.1">
    <property type="nucleotide sequence ID" value="NZ_JARFPK010000040.1"/>
</dbReference>
<accession>A0ABT5X9S5</accession>
<protein>
    <submittedName>
        <fullName evidence="1">Uncharacterized protein</fullName>
    </submittedName>
</protein>
<dbReference type="Proteomes" id="UP001220010">
    <property type="component" value="Unassembled WGS sequence"/>
</dbReference>
<keyword evidence="2" id="KW-1185">Reference proteome</keyword>
<reference evidence="1 2" key="1">
    <citation type="submission" date="2023-03" db="EMBL/GenBank/DDBJ databases">
        <title>WGS of Methanotrichaceae archaeon Mx.</title>
        <authorList>
            <person name="Sorokin D.Y."/>
            <person name="Merkel A.Y."/>
        </authorList>
    </citation>
    <scope>NUCLEOTIDE SEQUENCE [LARGE SCALE GENOMIC DNA]</scope>
    <source>
        <strain evidence="1 2">Mx</strain>
    </source>
</reference>